<evidence type="ECO:0000313" key="2">
    <source>
        <dbReference type="Proteomes" id="UP000093482"/>
    </source>
</evidence>
<accession>A0A1C0Z1V5</accession>
<comment type="caution">
    <text evidence="1">The sequence shown here is derived from an EMBL/GenBank/DDBJ whole genome shotgun (WGS) entry which is preliminary data.</text>
</comment>
<protein>
    <recommendedName>
        <fullName evidence="3">DUF3986 domain-containing protein</fullName>
    </recommendedName>
</protein>
<proteinExistence type="predicted"/>
<dbReference type="Proteomes" id="UP000093482">
    <property type="component" value="Unassembled WGS sequence"/>
</dbReference>
<dbReference type="AlphaFoldDB" id="A0A1C0Z1V5"/>
<keyword evidence="2" id="KW-1185">Reference proteome</keyword>
<organism evidence="1 2">
    <name type="scientific">Caryophanon latum</name>
    <dbReference type="NCBI Taxonomy" id="33977"/>
    <lineage>
        <taxon>Bacteria</taxon>
        <taxon>Bacillati</taxon>
        <taxon>Bacillota</taxon>
        <taxon>Bacilli</taxon>
        <taxon>Bacillales</taxon>
        <taxon>Caryophanaceae</taxon>
        <taxon>Caryophanon</taxon>
    </lineage>
</organism>
<dbReference type="InterPro" id="IPR025047">
    <property type="entry name" value="DUF3986"/>
</dbReference>
<dbReference type="EMBL" id="MATO01000010">
    <property type="protein sequence ID" value="OCS93360.1"/>
    <property type="molecule type" value="Genomic_DNA"/>
</dbReference>
<evidence type="ECO:0000313" key="1">
    <source>
        <dbReference type="EMBL" id="OCS93360.1"/>
    </source>
</evidence>
<sequence>MHLHAGYYEANYDLEGIFFKQKDEEIWCLFFQNDFYKLPLKNHFDEYDENFGYLVRKYNIQNDDLTEEIANTLFKGFLLEEGLIK</sequence>
<evidence type="ECO:0008006" key="3">
    <source>
        <dbReference type="Google" id="ProtNLM"/>
    </source>
</evidence>
<dbReference type="Pfam" id="PF13143">
    <property type="entry name" value="DUF3986"/>
    <property type="match status" value="1"/>
</dbReference>
<reference evidence="1 2" key="1">
    <citation type="submission" date="2016-07" db="EMBL/GenBank/DDBJ databases">
        <title>Caryophanon latum genome sequencing.</title>
        <authorList>
            <person name="Verma A."/>
            <person name="Pal Y."/>
            <person name="Krishnamurthi S."/>
        </authorList>
    </citation>
    <scope>NUCLEOTIDE SEQUENCE [LARGE SCALE GENOMIC DNA]</scope>
    <source>
        <strain evidence="1 2">DSM 14151</strain>
    </source>
</reference>
<gene>
    <name evidence="1" type="ORF">A6K76_05405</name>
</gene>
<name>A0A1C0Z1V5_9BACL</name>